<proteinExistence type="predicted"/>
<dbReference type="InterPro" id="IPR010060">
    <property type="entry name" value="NRPS_synth"/>
</dbReference>
<dbReference type="Proteomes" id="UP001596956">
    <property type="component" value="Unassembled WGS sequence"/>
</dbReference>
<sequence length="145" mass="15471">YGLLRYLNPDTAAALAADPEPPLLFNYLGRVAVGGEHEAWSVAPETGALPPGVDPGMPVRHPLELNALTRDGAEGPVLAATWTWPRRLLAEQDVRALADAWFAQLGGLVAHSGSPGAGGHTPSDMSLPDLDQDELDEFEAEWRLT</sequence>
<organism evidence="1 2">
    <name type="scientific">Streptomonospora algeriensis</name>
    <dbReference type="NCBI Taxonomy" id="995084"/>
    <lineage>
        <taxon>Bacteria</taxon>
        <taxon>Bacillati</taxon>
        <taxon>Actinomycetota</taxon>
        <taxon>Actinomycetes</taxon>
        <taxon>Streptosporangiales</taxon>
        <taxon>Nocardiopsidaceae</taxon>
        <taxon>Streptomonospora</taxon>
    </lineage>
</organism>
<evidence type="ECO:0008006" key="3">
    <source>
        <dbReference type="Google" id="ProtNLM"/>
    </source>
</evidence>
<name>A0ABW3BME2_9ACTN</name>
<accession>A0ABW3BME2</accession>
<evidence type="ECO:0000313" key="1">
    <source>
        <dbReference type="EMBL" id="MFD0804230.1"/>
    </source>
</evidence>
<protein>
    <recommendedName>
        <fullName evidence="3">Non-ribosomal peptide synthetase</fullName>
    </recommendedName>
</protein>
<gene>
    <name evidence="1" type="ORF">ACFQZU_23340</name>
</gene>
<comment type="caution">
    <text evidence="1">The sequence shown here is derived from an EMBL/GenBank/DDBJ whole genome shotgun (WGS) entry which is preliminary data.</text>
</comment>
<evidence type="ECO:0000313" key="2">
    <source>
        <dbReference type="Proteomes" id="UP001596956"/>
    </source>
</evidence>
<dbReference type="SUPFAM" id="SSF52777">
    <property type="entry name" value="CoA-dependent acyltransferases"/>
    <property type="match status" value="1"/>
</dbReference>
<dbReference type="EMBL" id="JBHTHR010001472">
    <property type="protein sequence ID" value="MFD0804230.1"/>
    <property type="molecule type" value="Genomic_DNA"/>
</dbReference>
<reference evidence="2" key="1">
    <citation type="journal article" date="2019" name="Int. J. Syst. Evol. Microbiol.">
        <title>The Global Catalogue of Microorganisms (GCM) 10K type strain sequencing project: providing services to taxonomists for standard genome sequencing and annotation.</title>
        <authorList>
            <consortium name="The Broad Institute Genomics Platform"/>
            <consortium name="The Broad Institute Genome Sequencing Center for Infectious Disease"/>
            <person name="Wu L."/>
            <person name="Ma J."/>
        </authorList>
    </citation>
    <scope>NUCLEOTIDE SEQUENCE [LARGE SCALE GENOMIC DNA]</scope>
    <source>
        <strain evidence="2">CCUG 63369</strain>
    </source>
</reference>
<dbReference type="NCBIfam" id="TIGR01720">
    <property type="entry name" value="NRPS-para261"/>
    <property type="match status" value="1"/>
</dbReference>
<dbReference type="Gene3D" id="3.30.559.30">
    <property type="entry name" value="Nonribosomal peptide synthetase, condensation domain"/>
    <property type="match status" value="1"/>
</dbReference>
<keyword evidence="2" id="KW-1185">Reference proteome</keyword>
<feature type="non-terminal residue" evidence="1">
    <location>
        <position position="1"/>
    </location>
</feature>